<dbReference type="Pfam" id="PF00335">
    <property type="entry name" value="Tetraspanin"/>
    <property type="match status" value="2"/>
</dbReference>
<dbReference type="Ensembl" id="ENSBIXT00000001319.1">
    <property type="protein sequence ID" value="ENSBIXP00000007684.1"/>
    <property type="gene ID" value="ENSBIXG00000013620.1"/>
</dbReference>
<dbReference type="InterPro" id="IPR018499">
    <property type="entry name" value="Tetraspanin/Peripherin"/>
</dbReference>
<evidence type="ECO:0000256" key="4">
    <source>
        <dbReference type="ARBA" id="ARBA00022989"/>
    </source>
</evidence>
<sequence length="457" mass="48512">MGSSLCGGLCGLGRREGRLCDKGSKGFLESRGNLPAPHHHHGQLLPGPCRFNAPLGADRGLGGWAASLGGGPSGDLQAPRHLSIHLSIPAPRRDPGATTQSPDSHWIRPRSPNERKTNPKQRPAQPAGRREKEPGHWRGRGWALGRRGAAAGSADLDLGAERGCGADPPALQPPAGPAPATLAAEPAAGPAAMAHYKVEQDDWLTVYLKYLLFVFNFFFWVGGAAVMAVGVWTLVEKSGYLGVLASSTFAASAYILIFAGALVMVTGFLGFGAVIREDRGCLSALSDELKQHLTRTLAENYRQPGAAEITASVDRLQQDFKCCGSNSSADWLQSSYILSPEAEGRRVPDSCCKTVVARCGQRAHPSNIYKVEGGCISKLEQFLADHLLLMGAVGIGVACLQVSWSEDSRGGGVWSPEPLSHWLRSQLLAFCPPLPSLPSPLPSIPSAAKVTLFPQKT</sequence>
<evidence type="ECO:0000256" key="7">
    <source>
        <dbReference type="SAM" id="Phobius"/>
    </source>
</evidence>
<dbReference type="CDD" id="cd03155">
    <property type="entry name" value="CD151_like_LEL"/>
    <property type="match status" value="1"/>
</dbReference>
<dbReference type="PRINTS" id="PR00259">
    <property type="entry name" value="TMFOUR"/>
</dbReference>
<comment type="similarity">
    <text evidence="2">Belongs to the tetraspanin (TM4SF) family.</text>
</comment>
<accession>A0A4W2C797</accession>
<dbReference type="STRING" id="30522.A0A4W2C797"/>
<organism evidence="8 9">
    <name type="scientific">Bos indicus x Bos taurus</name>
    <name type="common">Hybrid cattle</name>
    <dbReference type="NCBI Taxonomy" id="30522"/>
    <lineage>
        <taxon>Eukaryota</taxon>
        <taxon>Metazoa</taxon>
        <taxon>Chordata</taxon>
        <taxon>Craniata</taxon>
        <taxon>Vertebrata</taxon>
        <taxon>Euteleostomi</taxon>
        <taxon>Mammalia</taxon>
        <taxon>Eutheria</taxon>
        <taxon>Laurasiatheria</taxon>
        <taxon>Artiodactyla</taxon>
        <taxon>Ruminantia</taxon>
        <taxon>Pecora</taxon>
        <taxon>Bovidae</taxon>
        <taxon>Bovinae</taxon>
        <taxon>Bos</taxon>
    </lineage>
</organism>
<evidence type="ECO:0000256" key="3">
    <source>
        <dbReference type="ARBA" id="ARBA00022692"/>
    </source>
</evidence>
<name>A0A4W2C797_BOBOX</name>
<dbReference type="FunFam" id="1.10.1450.10:FF:000005">
    <property type="entry name" value="Tetraspanin"/>
    <property type="match status" value="1"/>
</dbReference>
<dbReference type="AlphaFoldDB" id="A0A4W2C797"/>
<dbReference type="SUPFAM" id="SSF48652">
    <property type="entry name" value="Tetraspanin"/>
    <property type="match status" value="1"/>
</dbReference>
<evidence type="ECO:0000313" key="9">
    <source>
        <dbReference type="Proteomes" id="UP000314981"/>
    </source>
</evidence>
<keyword evidence="9" id="KW-1185">Reference proteome</keyword>
<dbReference type="Proteomes" id="UP000314981">
    <property type="component" value="Chromosome 5"/>
</dbReference>
<evidence type="ECO:0000256" key="1">
    <source>
        <dbReference type="ARBA" id="ARBA00004141"/>
    </source>
</evidence>
<evidence type="ECO:0000256" key="6">
    <source>
        <dbReference type="SAM" id="MobiDB-lite"/>
    </source>
</evidence>
<dbReference type="PANTHER" id="PTHR19282">
    <property type="entry name" value="TETRASPANIN"/>
    <property type="match status" value="1"/>
</dbReference>
<evidence type="ECO:0000313" key="8">
    <source>
        <dbReference type="Ensembl" id="ENSBIXP00000007684.1"/>
    </source>
</evidence>
<evidence type="ECO:0000256" key="2">
    <source>
        <dbReference type="ARBA" id="ARBA00006840"/>
    </source>
</evidence>
<comment type="subcellular location">
    <subcellularLocation>
        <location evidence="1">Membrane</location>
        <topology evidence="1">Multi-pass membrane protein</topology>
    </subcellularLocation>
</comment>
<reference evidence="8 9" key="1">
    <citation type="submission" date="2018-11" db="EMBL/GenBank/DDBJ databases">
        <title>Haplotype-resolved cattle genomes.</title>
        <authorList>
            <person name="Low W.Y."/>
            <person name="Tearle R."/>
            <person name="Bickhart D.M."/>
            <person name="Rosen B.D."/>
            <person name="Koren S."/>
            <person name="Rhie A."/>
            <person name="Hiendleder S."/>
            <person name="Phillippy A.M."/>
            <person name="Smith T.P.L."/>
            <person name="Williams J.L."/>
        </authorList>
    </citation>
    <scope>NUCLEOTIDE SEQUENCE [LARGE SCALE GENOMIC DNA]</scope>
</reference>
<evidence type="ECO:0000256" key="5">
    <source>
        <dbReference type="ARBA" id="ARBA00023136"/>
    </source>
</evidence>
<reference evidence="8" key="3">
    <citation type="submission" date="2025-09" db="UniProtKB">
        <authorList>
            <consortium name="Ensembl"/>
        </authorList>
    </citation>
    <scope>IDENTIFICATION</scope>
</reference>
<keyword evidence="5 7" id="KW-0472">Membrane</keyword>
<dbReference type="GO" id="GO:0005886">
    <property type="term" value="C:plasma membrane"/>
    <property type="evidence" value="ECO:0007669"/>
    <property type="project" value="TreeGrafter"/>
</dbReference>
<protein>
    <submittedName>
        <fullName evidence="8">Tetraspanin 11</fullName>
    </submittedName>
</protein>
<proteinExistence type="inferred from homology"/>
<feature type="transmembrane region" description="Helical" evidence="7">
    <location>
        <begin position="210"/>
        <end position="233"/>
    </location>
</feature>
<feature type="transmembrane region" description="Helical" evidence="7">
    <location>
        <begin position="253"/>
        <end position="275"/>
    </location>
</feature>
<reference evidence="8" key="2">
    <citation type="submission" date="2025-08" db="UniProtKB">
        <authorList>
            <consortium name="Ensembl"/>
        </authorList>
    </citation>
    <scope>IDENTIFICATION</scope>
</reference>
<gene>
    <name evidence="8" type="primary">TSPAN11</name>
</gene>
<keyword evidence="3 7" id="KW-0812">Transmembrane</keyword>
<dbReference type="PANTHER" id="PTHR19282:SF198">
    <property type="entry name" value="TETRASPANIN-11"/>
    <property type="match status" value="1"/>
</dbReference>
<feature type="region of interest" description="Disordered" evidence="6">
    <location>
        <begin position="161"/>
        <end position="183"/>
    </location>
</feature>
<dbReference type="InterPro" id="IPR008952">
    <property type="entry name" value="Tetraspanin_EC2_sf"/>
</dbReference>
<dbReference type="Gene3D" id="1.10.1450.10">
    <property type="entry name" value="Tetraspanin"/>
    <property type="match status" value="1"/>
</dbReference>
<feature type="region of interest" description="Disordered" evidence="6">
    <location>
        <begin position="86"/>
        <end position="141"/>
    </location>
</feature>
<keyword evidence="4 7" id="KW-1133">Transmembrane helix</keyword>